<keyword evidence="2" id="KW-1185">Reference proteome</keyword>
<dbReference type="AlphaFoldDB" id="A0AAD9PZL9"/>
<feature type="non-terminal residue" evidence="1">
    <location>
        <position position="1"/>
    </location>
</feature>
<proteinExistence type="predicted"/>
<reference evidence="1" key="2">
    <citation type="journal article" date="2023" name="Science">
        <title>Genomic signatures of disease resistance in endangered staghorn corals.</title>
        <authorList>
            <person name="Vollmer S.V."/>
            <person name="Selwyn J.D."/>
            <person name="Despard B.A."/>
            <person name="Roesel C.L."/>
        </authorList>
    </citation>
    <scope>NUCLEOTIDE SEQUENCE</scope>
    <source>
        <strain evidence="1">K2</strain>
    </source>
</reference>
<protein>
    <submittedName>
        <fullName evidence="1">Uncharacterized protein</fullName>
    </submittedName>
</protein>
<organism evidence="1 2">
    <name type="scientific">Acropora cervicornis</name>
    <name type="common">Staghorn coral</name>
    <dbReference type="NCBI Taxonomy" id="6130"/>
    <lineage>
        <taxon>Eukaryota</taxon>
        <taxon>Metazoa</taxon>
        <taxon>Cnidaria</taxon>
        <taxon>Anthozoa</taxon>
        <taxon>Hexacorallia</taxon>
        <taxon>Scleractinia</taxon>
        <taxon>Astrocoeniina</taxon>
        <taxon>Acroporidae</taxon>
        <taxon>Acropora</taxon>
    </lineage>
</organism>
<reference evidence="1" key="1">
    <citation type="journal article" date="2023" name="G3 (Bethesda)">
        <title>Whole genome assembly and annotation of the endangered Caribbean coral Acropora cervicornis.</title>
        <authorList>
            <person name="Selwyn J.D."/>
            <person name="Vollmer S.V."/>
        </authorList>
    </citation>
    <scope>NUCLEOTIDE SEQUENCE</scope>
    <source>
        <strain evidence="1">K2</strain>
    </source>
</reference>
<evidence type="ECO:0000313" key="1">
    <source>
        <dbReference type="EMBL" id="KAK2551951.1"/>
    </source>
</evidence>
<name>A0AAD9PZL9_ACRCE</name>
<evidence type="ECO:0000313" key="2">
    <source>
        <dbReference type="Proteomes" id="UP001249851"/>
    </source>
</evidence>
<accession>A0AAD9PZL9</accession>
<sequence>ECLSRMLKGVHKIVMSSNKDSTLSGDQALSSESLLSTDDKGLPCFNPRNDPTNLAVRWKRSLNLYLTAKGVTNDQQRVALLLHTGGAELQELYFTLVDEEEEKSFEACLIDKCFDPIPRRKFLERTNATLKDLQDVARAYKAVEQQMKAIGECSETQYALRQPEQRKHEPAEIKTKSVWRTAHFARDSSCPAQGQNCNKCGAKGHFSACCKAKEKWPAKKDNVNRVSGKTVIPSERNDYAFAVRHKYGSDGEVSLKVGGVRVEGILIDSGASCNLIDYKTWSYLKQNHVVCQSAQSEKKMFAYGQKEPIDVAGTFTTDIVCEANGKRTAEQLDVLRRTVFLRNTKAPGKLTPNFENTPYTVLTKEGNEVMVES</sequence>
<gene>
    <name evidence="1" type="ORF">P5673_026947</name>
</gene>
<comment type="caution">
    <text evidence="1">The sequence shown here is derived from an EMBL/GenBank/DDBJ whole genome shotgun (WGS) entry which is preliminary data.</text>
</comment>
<dbReference type="Proteomes" id="UP001249851">
    <property type="component" value="Unassembled WGS sequence"/>
</dbReference>
<dbReference type="EMBL" id="JARQWQ010000091">
    <property type="protein sequence ID" value="KAK2551951.1"/>
    <property type="molecule type" value="Genomic_DNA"/>
</dbReference>